<gene>
    <name evidence="2" type="ORF">PV09_02866</name>
</gene>
<dbReference type="GO" id="GO:0043829">
    <property type="term" value="F:tRNA-specific adenosine-37 deaminase activity"/>
    <property type="evidence" value="ECO:0007669"/>
    <property type="project" value="TreeGrafter"/>
</dbReference>
<proteinExistence type="predicted"/>
<dbReference type="SMART" id="SM00552">
    <property type="entry name" value="ADEAMc"/>
    <property type="match status" value="1"/>
</dbReference>
<protein>
    <recommendedName>
        <fullName evidence="1">A to I editase domain-containing protein</fullName>
    </recommendedName>
</protein>
<dbReference type="STRING" id="253628.A0A0D2AIP3"/>
<dbReference type="GeneID" id="27310839"/>
<evidence type="ECO:0000259" key="1">
    <source>
        <dbReference type="PROSITE" id="PS50141"/>
    </source>
</evidence>
<feature type="domain" description="A to I editase" evidence="1">
    <location>
        <begin position="65"/>
        <end position="404"/>
    </location>
</feature>
<keyword evidence="3" id="KW-1185">Reference proteome</keyword>
<dbReference type="GO" id="GO:0003723">
    <property type="term" value="F:RNA binding"/>
    <property type="evidence" value="ECO:0007669"/>
    <property type="project" value="InterPro"/>
</dbReference>
<accession>A0A0D2AIP3</accession>
<dbReference type="GO" id="GO:0002100">
    <property type="term" value="P:tRNA wobble adenosine to inosine editing"/>
    <property type="evidence" value="ECO:0007669"/>
    <property type="project" value="InterPro"/>
</dbReference>
<dbReference type="PANTHER" id="PTHR47803:SF1">
    <property type="entry name" value="TRNA-SPECIFIC ADENOSINE DEAMINASE 1"/>
    <property type="match status" value="1"/>
</dbReference>
<dbReference type="Pfam" id="PF02137">
    <property type="entry name" value="A_deamin"/>
    <property type="match status" value="1"/>
</dbReference>
<sequence>MEGSQLLEAGLPRGDDIAACVLSKYDELPQKCKPRVRGEGSREWVPLAGIVLSSNNHGRQLECVAVGTGMKCLPASKLADAHGTVLHDSHAEVIAVRSFNRFLLEQCLQLANDPTSTSLYVRRRSPCDATSGTLQPFEIRQDVSIHMYGSEAPCGDASMELIMAAQEDATPWAIPPVSDMDGTSSDPVALKGRGSFGELGIVRRKPSRSDAPDTLSKSCTDKLTMYQYMSLLNSVTSLFVAPGNAYLSSFTIPKSQFIESAFVRAFTTSGRLKDVKFTGDVPYVFKPFAVQTTDLEFQWSRRAAVADGKAIPSNVSAAYTVYSTEALIGGVLQGRKNSDPRGACAICRKSLWKIAAELANLLDEDLLDSALKVSSYGEIKGSELLALRRRMKNELKTQNLKGWVPNVGDESFHLL</sequence>
<dbReference type="InParanoid" id="A0A0D2AIP3"/>
<reference evidence="2 3" key="1">
    <citation type="submission" date="2015-01" db="EMBL/GenBank/DDBJ databases">
        <title>The Genome Sequence of Ochroconis gallopava CBS43764.</title>
        <authorList>
            <consortium name="The Broad Institute Genomics Platform"/>
            <person name="Cuomo C."/>
            <person name="de Hoog S."/>
            <person name="Gorbushina A."/>
            <person name="Stielow B."/>
            <person name="Teixiera M."/>
            <person name="Abouelleil A."/>
            <person name="Chapman S.B."/>
            <person name="Priest M."/>
            <person name="Young S.K."/>
            <person name="Wortman J."/>
            <person name="Nusbaum C."/>
            <person name="Birren B."/>
        </authorList>
    </citation>
    <scope>NUCLEOTIDE SEQUENCE [LARGE SCALE GENOMIC DNA]</scope>
    <source>
        <strain evidence="2 3">CBS 43764</strain>
    </source>
</reference>
<evidence type="ECO:0000313" key="2">
    <source>
        <dbReference type="EMBL" id="KIW06415.1"/>
    </source>
</evidence>
<dbReference type="InterPro" id="IPR002466">
    <property type="entry name" value="A_deamin"/>
</dbReference>
<dbReference type="Proteomes" id="UP000053259">
    <property type="component" value="Unassembled WGS sequence"/>
</dbReference>
<name>A0A0D2AIP3_9PEZI</name>
<dbReference type="AlphaFoldDB" id="A0A0D2AIP3"/>
<dbReference type="VEuPathDB" id="FungiDB:PV09_02866"/>
<dbReference type="PANTHER" id="PTHR47803">
    <property type="entry name" value="TRNA-SPECIFIC ADENOSINE DEAMINASE 1"/>
    <property type="match status" value="1"/>
</dbReference>
<evidence type="ECO:0000313" key="3">
    <source>
        <dbReference type="Proteomes" id="UP000053259"/>
    </source>
</evidence>
<dbReference type="InterPro" id="IPR042935">
    <property type="entry name" value="Tad1"/>
</dbReference>
<dbReference type="FunCoup" id="A0A0D2AIP3">
    <property type="interactions" value="263"/>
</dbReference>
<dbReference type="RefSeq" id="XP_016216284.1">
    <property type="nucleotide sequence ID" value="XM_016355978.1"/>
</dbReference>
<organism evidence="2 3">
    <name type="scientific">Verruconis gallopava</name>
    <dbReference type="NCBI Taxonomy" id="253628"/>
    <lineage>
        <taxon>Eukaryota</taxon>
        <taxon>Fungi</taxon>
        <taxon>Dikarya</taxon>
        <taxon>Ascomycota</taxon>
        <taxon>Pezizomycotina</taxon>
        <taxon>Dothideomycetes</taxon>
        <taxon>Pleosporomycetidae</taxon>
        <taxon>Venturiales</taxon>
        <taxon>Sympoventuriaceae</taxon>
        <taxon>Verruconis</taxon>
    </lineage>
</organism>
<dbReference type="PROSITE" id="PS50141">
    <property type="entry name" value="A_DEAMIN_EDITASE"/>
    <property type="match status" value="1"/>
</dbReference>
<dbReference type="HOGENOM" id="CLU_005382_2_1_1"/>
<dbReference type="EMBL" id="KN847535">
    <property type="protein sequence ID" value="KIW06415.1"/>
    <property type="molecule type" value="Genomic_DNA"/>
</dbReference>
<dbReference type="OrthoDB" id="10268011at2759"/>